<feature type="transmembrane region" description="Helical" evidence="5">
    <location>
        <begin position="20"/>
        <end position="45"/>
    </location>
</feature>
<keyword evidence="3 5" id="KW-1133">Transmembrane helix</keyword>
<keyword evidence="4 5" id="KW-0472">Membrane</keyword>
<evidence type="ECO:0000313" key="7">
    <source>
        <dbReference type="EMBL" id="MCM2369055.1"/>
    </source>
</evidence>
<feature type="transmembrane region" description="Helical" evidence="5">
    <location>
        <begin position="312"/>
        <end position="329"/>
    </location>
</feature>
<dbReference type="PANTHER" id="PTHR22911">
    <property type="entry name" value="ACYL-MALONYL CONDENSING ENZYME-RELATED"/>
    <property type="match status" value="1"/>
</dbReference>
<protein>
    <submittedName>
        <fullName evidence="7">DMT family transporter</fullName>
    </submittedName>
</protein>
<comment type="subcellular location">
    <subcellularLocation>
        <location evidence="1">Membrane</location>
        <topology evidence="1">Multi-pass membrane protein</topology>
    </subcellularLocation>
</comment>
<organism evidence="7 8">
    <name type="scientific">Aporhodopirellula aestuarii</name>
    <dbReference type="NCBI Taxonomy" id="2950107"/>
    <lineage>
        <taxon>Bacteria</taxon>
        <taxon>Pseudomonadati</taxon>
        <taxon>Planctomycetota</taxon>
        <taxon>Planctomycetia</taxon>
        <taxon>Pirellulales</taxon>
        <taxon>Pirellulaceae</taxon>
        <taxon>Aporhodopirellula</taxon>
    </lineage>
</organism>
<evidence type="ECO:0000256" key="3">
    <source>
        <dbReference type="ARBA" id="ARBA00022989"/>
    </source>
</evidence>
<dbReference type="Proteomes" id="UP001202961">
    <property type="component" value="Unassembled WGS sequence"/>
</dbReference>
<evidence type="ECO:0000256" key="2">
    <source>
        <dbReference type="ARBA" id="ARBA00022692"/>
    </source>
</evidence>
<keyword evidence="8" id="KW-1185">Reference proteome</keyword>
<feature type="domain" description="EamA" evidence="6">
    <location>
        <begin position="193"/>
        <end position="328"/>
    </location>
</feature>
<dbReference type="InterPro" id="IPR000620">
    <property type="entry name" value="EamA_dom"/>
</dbReference>
<comment type="caution">
    <text evidence="7">The sequence shown here is derived from an EMBL/GenBank/DDBJ whole genome shotgun (WGS) entry which is preliminary data.</text>
</comment>
<feature type="transmembrane region" description="Helical" evidence="5">
    <location>
        <begin position="222"/>
        <end position="243"/>
    </location>
</feature>
<feature type="transmembrane region" description="Helical" evidence="5">
    <location>
        <begin position="151"/>
        <end position="169"/>
    </location>
</feature>
<dbReference type="Gene3D" id="1.10.3730.20">
    <property type="match status" value="1"/>
</dbReference>
<dbReference type="InterPro" id="IPR037185">
    <property type="entry name" value="EmrE-like"/>
</dbReference>
<evidence type="ECO:0000256" key="1">
    <source>
        <dbReference type="ARBA" id="ARBA00004141"/>
    </source>
</evidence>
<dbReference type="SUPFAM" id="SSF103481">
    <property type="entry name" value="Multidrug resistance efflux transporter EmrE"/>
    <property type="match status" value="2"/>
</dbReference>
<evidence type="ECO:0000313" key="8">
    <source>
        <dbReference type="Proteomes" id="UP001202961"/>
    </source>
</evidence>
<feature type="transmembrane region" description="Helical" evidence="5">
    <location>
        <begin position="282"/>
        <end position="306"/>
    </location>
</feature>
<name>A0ABT0TWX8_9BACT</name>
<gene>
    <name evidence="7" type="ORF">NB063_00305</name>
</gene>
<dbReference type="Pfam" id="PF00892">
    <property type="entry name" value="EamA"/>
    <property type="match status" value="1"/>
</dbReference>
<keyword evidence="2 5" id="KW-0812">Transmembrane</keyword>
<accession>A0ABT0TWX8</accession>
<evidence type="ECO:0000256" key="4">
    <source>
        <dbReference type="ARBA" id="ARBA00023136"/>
    </source>
</evidence>
<dbReference type="EMBL" id="JAMQBK010000001">
    <property type="protein sequence ID" value="MCM2369055.1"/>
    <property type="molecule type" value="Genomic_DNA"/>
</dbReference>
<proteinExistence type="predicted"/>
<feature type="transmembrane region" description="Helical" evidence="5">
    <location>
        <begin position="189"/>
        <end position="210"/>
    </location>
</feature>
<feature type="transmembrane region" description="Helical" evidence="5">
    <location>
        <begin position="113"/>
        <end position="139"/>
    </location>
</feature>
<reference evidence="7 8" key="1">
    <citation type="journal article" date="2022" name="Syst. Appl. Microbiol.">
        <title>Rhodopirellula aestuarii sp. nov., a novel member of the genus Rhodopirellula isolated from brackish sediments collected in the Tagus River estuary, Portugal.</title>
        <authorList>
            <person name="Vitorino I.R."/>
            <person name="Klimek D."/>
            <person name="Calusinska M."/>
            <person name="Lobo-da-Cunha A."/>
            <person name="Vasconcelos V."/>
            <person name="Lage O.M."/>
        </authorList>
    </citation>
    <scope>NUCLEOTIDE SEQUENCE [LARGE SCALE GENOMIC DNA]</scope>
    <source>
        <strain evidence="7 8">ICT_H3.1</strain>
    </source>
</reference>
<dbReference type="RefSeq" id="WP_250926726.1">
    <property type="nucleotide sequence ID" value="NZ_JAMQBK010000001.1"/>
</dbReference>
<evidence type="ECO:0000259" key="6">
    <source>
        <dbReference type="Pfam" id="PF00892"/>
    </source>
</evidence>
<feature type="transmembrane region" description="Helical" evidence="5">
    <location>
        <begin position="57"/>
        <end position="77"/>
    </location>
</feature>
<dbReference type="PANTHER" id="PTHR22911:SF6">
    <property type="entry name" value="SOLUTE CARRIER FAMILY 35 MEMBER G1"/>
    <property type="match status" value="1"/>
</dbReference>
<sequence length="338" mass="35325">MIETLPSETDVMPGLPERMYGSIVTPGIGLGTVCGLLSAVFYTLANISLRQSVSADPLLVTAVKALPTVVCLTPFLVTLKLRGIPITTSRHLVPRFIWICLIGQVGGNASFQVALGMIGLAAAVPITLGALLIGSAIVGRILLGESVLRRTAIAMAILMVAVVMLSQSGHPDPEAAGVVVTDNADELAYQRWIGAGFAIFSGLCFAVFSSTMRFNLQKGMQAATAMWISGGVGFTAMFALVAFRGGLADLAQMPASLWWSMIAAGVFNFIAFIAITTAMKVLPIVAVHLLNASQVAMAAMAGVVLFAEPVTTTLVIGIVLTMLGLLVLARRRPSVQPG</sequence>
<evidence type="ECO:0000256" key="5">
    <source>
        <dbReference type="SAM" id="Phobius"/>
    </source>
</evidence>
<feature type="transmembrane region" description="Helical" evidence="5">
    <location>
        <begin position="255"/>
        <end position="275"/>
    </location>
</feature>